<dbReference type="GO" id="GO:0008660">
    <property type="term" value="F:1-aminocyclopropane-1-carboxylate deaminase activity"/>
    <property type="evidence" value="ECO:0007669"/>
    <property type="project" value="UniProtKB-EC"/>
</dbReference>
<comment type="catalytic activity">
    <reaction evidence="1">
        <text>1-aminocyclopropane-1-carboxylate + H2O = 2-oxobutanoate + NH4(+)</text>
        <dbReference type="Rhea" id="RHEA:16933"/>
        <dbReference type="ChEBI" id="CHEBI:15377"/>
        <dbReference type="ChEBI" id="CHEBI:16763"/>
        <dbReference type="ChEBI" id="CHEBI:28938"/>
        <dbReference type="ChEBI" id="CHEBI:58360"/>
        <dbReference type="EC" id="3.5.99.7"/>
    </reaction>
</comment>
<evidence type="ECO:0000256" key="6">
    <source>
        <dbReference type="PIRSR" id="PIRSR006278-1"/>
    </source>
</evidence>
<evidence type="ECO:0000256" key="7">
    <source>
        <dbReference type="PIRSR" id="PIRSR006278-2"/>
    </source>
</evidence>
<proteinExistence type="inferred from homology"/>
<evidence type="ECO:0000313" key="9">
    <source>
        <dbReference type="EMBL" id="UJO24853.1"/>
    </source>
</evidence>
<keyword evidence="10" id="KW-1185">Reference proteome</keyword>
<dbReference type="InterPro" id="IPR005965">
    <property type="entry name" value="ACP_carboxylate_deaminase"/>
</dbReference>
<dbReference type="GO" id="GO:0009310">
    <property type="term" value="P:amine catabolic process"/>
    <property type="evidence" value="ECO:0007669"/>
    <property type="project" value="InterPro"/>
</dbReference>
<gene>
    <name evidence="9" type="ORF">CLAFUR5_14270</name>
</gene>
<keyword evidence="4" id="KW-0378">Hydrolase</keyword>
<accession>A0A9Q8PLX4</accession>
<dbReference type="SUPFAM" id="SSF53686">
    <property type="entry name" value="Tryptophan synthase beta subunit-like PLP-dependent enzymes"/>
    <property type="match status" value="1"/>
</dbReference>
<dbReference type="Gene3D" id="3.40.50.1100">
    <property type="match status" value="2"/>
</dbReference>
<feature type="domain" description="Tryptophan synthase beta chain-like PALP" evidence="8">
    <location>
        <begin position="68"/>
        <end position="380"/>
    </location>
</feature>
<evidence type="ECO:0000256" key="4">
    <source>
        <dbReference type="ARBA" id="ARBA00022801"/>
    </source>
</evidence>
<feature type="active site" description="Nucleophile" evidence="6">
    <location>
        <position position="135"/>
    </location>
</feature>
<name>A0A9Q8PLX4_PASFU</name>
<organism evidence="9 10">
    <name type="scientific">Passalora fulva</name>
    <name type="common">Tomato leaf mold</name>
    <name type="synonym">Cladosporium fulvum</name>
    <dbReference type="NCBI Taxonomy" id="5499"/>
    <lineage>
        <taxon>Eukaryota</taxon>
        <taxon>Fungi</taxon>
        <taxon>Dikarya</taxon>
        <taxon>Ascomycota</taxon>
        <taxon>Pezizomycotina</taxon>
        <taxon>Dothideomycetes</taxon>
        <taxon>Dothideomycetidae</taxon>
        <taxon>Mycosphaerellales</taxon>
        <taxon>Mycosphaerellaceae</taxon>
        <taxon>Fulvia</taxon>
    </lineage>
</organism>
<dbReference type="OMA" id="ERYHAGT"/>
<dbReference type="PANTHER" id="PTHR43780:SF2">
    <property type="entry name" value="1-AMINOCYCLOPROPANE-1-CARBOXYLATE DEAMINASE-RELATED"/>
    <property type="match status" value="1"/>
</dbReference>
<dbReference type="RefSeq" id="XP_047769219.1">
    <property type="nucleotide sequence ID" value="XM_047913418.1"/>
</dbReference>
<comment type="similarity">
    <text evidence="3">Belongs to the ACC deaminase/D-cysteine desulfhydrase family.</text>
</comment>
<dbReference type="PIRSF" id="PIRSF006278">
    <property type="entry name" value="ACCD_DCysDesulf"/>
    <property type="match status" value="1"/>
</dbReference>
<dbReference type="CDD" id="cd06449">
    <property type="entry name" value="ACCD"/>
    <property type="match status" value="1"/>
</dbReference>
<evidence type="ECO:0000256" key="3">
    <source>
        <dbReference type="ARBA" id="ARBA00008639"/>
    </source>
</evidence>
<dbReference type="InterPro" id="IPR027278">
    <property type="entry name" value="ACCD_DCysDesulf"/>
</dbReference>
<sequence>MSEGIKPSREPRDQLWFARDSLRTSIYLDSPEVQAAMAAANANGANGGEEGPAWLQKLRSIPRQPFLFGPSPVQFLPRLTKELSPDEGVKIWAKRDDCNSGLAYGGNKIRKLEYLLPAALSQNATHLVSIGGIQSNHTRAVTAAATACGLKAVTIQEKWVPIDPPLYSKTGNILLSRLMGGDVRTNDEGFHIGHKEAAKTACEEVEKEGGKAYYIPAGASDHELGGLGFVNFVVEVAEQERQLGVFFDTLIVCSVTGSSHAGLTVGAVAEGKGRKVIGIDASGKVEATKEQVTRIARNTAELLDPVLEIPDEAIVLDDRFHEGIYGIPGPSTIEAMKLAARTDALITDPVYEGKSMAGLVQLVREGTIKKGSNVLYVHLGGQPALNAYSSYFQE</sequence>
<dbReference type="KEGG" id="ffu:CLAFUR5_14270"/>
<dbReference type="OrthoDB" id="10266364at2759"/>
<evidence type="ECO:0000256" key="1">
    <source>
        <dbReference type="ARBA" id="ARBA00001132"/>
    </source>
</evidence>
<evidence type="ECO:0000313" key="10">
    <source>
        <dbReference type="Proteomes" id="UP000756132"/>
    </source>
</evidence>
<evidence type="ECO:0000256" key="2">
    <source>
        <dbReference type="ARBA" id="ARBA00001933"/>
    </source>
</evidence>
<dbReference type="EMBL" id="CP090175">
    <property type="protein sequence ID" value="UJO24853.1"/>
    <property type="molecule type" value="Genomic_DNA"/>
</dbReference>
<dbReference type="GeneID" id="71994148"/>
<dbReference type="InterPro" id="IPR001926">
    <property type="entry name" value="TrpB-like_PALP"/>
</dbReference>
<keyword evidence="5 7" id="KW-0663">Pyridoxal phosphate</keyword>
<evidence type="ECO:0000256" key="5">
    <source>
        <dbReference type="ARBA" id="ARBA00022898"/>
    </source>
</evidence>
<dbReference type="GO" id="GO:0030170">
    <property type="term" value="F:pyridoxal phosphate binding"/>
    <property type="evidence" value="ECO:0007669"/>
    <property type="project" value="InterPro"/>
</dbReference>
<dbReference type="NCBIfam" id="TIGR01274">
    <property type="entry name" value="ACC_deam"/>
    <property type="match status" value="1"/>
</dbReference>
<comment type="cofactor">
    <cofactor evidence="2">
        <name>pyridoxal 5'-phosphate</name>
        <dbReference type="ChEBI" id="CHEBI:597326"/>
    </cofactor>
</comment>
<feature type="modified residue" description="N6-(pyridoxal phosphate)lysine" evidence="7">
    <location>
        <position position="108"/>
    </location>
</feature>
<reference evidence="9" key="2">
    <citation type="journal article" date="2022" name="Microb. Genom.">
        <title>A chromosome-scale genome assembly of the tomato pathogen Cladosporium fulvum reveals a compartmentalized genome architecture and the presence of a dispensable chromosome.</title>
        <authorList>
            <person name="Zaccaron A.Z."/>
            <person name="Chen L.H."/>
            <person name="Samaras A."/>
            <person name="Stergiopoulos I."/>
        </authorList>
    </citation>
    <scope>NUCLEOTIDE SEQUENCE</scope>
    <source>
        <strain evidence="9">Race5_Kim</strain>
    </source>
</reference>
<dbReference type="PANTHER" id="PTHR43780">
    <property type="entry name" value="1-AMINOCYCLOPROPANE-1-CARBOXYLATE DEAMINASE-RELATED"/>
    <property type="match status" value="1"/>
</dbReference>
<protein>
    <submittedName>
        <fullName evidence="9">1-aminocyclopropane-1-carboxylate deaminase</fullName>
    </submittedName>
</protein>
<dbReference type="InterPro" id="IPR036052">
    <property type="entry name" value="TrpB-like_PALP_sf"/>
</dbReference>
<evidence type="ECO:0000259" key="8">
    <source>
        <dbReference type="Pfam" id="PF00291"/>
    </source>
</evidence>
<dbReference type="Pfam" id="PF00291">
    <property type="entry name" value="PALP"/>
    <property type="match status" value="1"/>
</dbReference>
<reference evidence="9" key="1">
    <citation type="submission" date="2021-12" db="EMBL/GenBank/DDBJ databases">
        <authorList>
            <person name="Zaccaron A."/>
            <person name="Stergiopoulos I."/>
        </authorList>
    </citation>
    <scope>NUCLEOTIDE SEQUENCE</scope>
    <source>
        <strain evidence="9">Race5_Kim</strain>
    </source>
</reference>
<dbReference type="GO" id="GO:0019148">
    <property type="term" value="F:D-cysteine desulfhydrase activity"/>
    <property type="evidence" value="ECO:0007669"/>
    <property type="project" value="TreeGrafter"/>
</dbReference>
<dbReference type="AlphaFoldDB" id="A0A9Q8PLX4"/>
<dbReference type="Proteomes" id="UP000756132">
    <property type="component" value="Chromosome 13"/>
</dbReference>